<keyword evidence="9" id="KW-1185">Reference proteome</keyword>
<dbReference type="InterPro" id="IPR011701">
    <property type="entry name" value="MFS"/>
</dbReference>
<feature type="transmembrane region" description="Helical" evidence="6">
    <location>
        <begin position="186"/>
        <end position="206"/>
    </location>
</feature>
<proteinExistence type="predicted"/>
<comment type="caution">
    <text evidence="8">The sequence shown here is derived from an EMBL/GenBank/DDBJ whole genome shotgun (WGS) entry which is preliminary data.</text>
</comment>
<feature type="transmembrane region" description="Helical" evidence="6">
    <location>
        <begin position="455"/>
        <end position="477"/>
    </location>
</feature>
<dbReference type="Proteomes" id="UP001209540">
    <property type="component" value="Unassembled WGS sequence"/>
</dbReference>
<comment type="subcellular location">
    <subcellularLocation>
        <location evidence="1">Membrane</location>
        <topology evidence="1">Multi-pass membrane protein</topology>
    </subcellularLocation>
</comment>
<feature type="transmembrane region" description="Helical" evidence="6">
    <location>
        <begin position="375"/>
        <end position="395"/>
    </location>
</feature>
<dbReference type="EMBL" id="JAIXMP010000039">
    <property type="protein sequence ID" value="KAI9248257.1"/>
    <property type="molecule type" value="Genomic_DNA"/>
</dbReference>
<dbReference type="AlphaFoldDB" id="A0AAD5JQ12"/>
<evidence type="ECO:0000256" key="2">
    <source>
        <dbReference type="ARBA" id="ARBA00022692"/>
    </source>
</evidence>
<gene>
    <name evidence="8" type="ORF">BDA99DRAFT_542621</name>
</gene>
<feature type="transmembrane region" description="Helical" evidence="6">
    <location>
        <begin position="119"/>
        <end position="139"/>
    </location>
</feature>
<dbReference type="PROSITE" id="PS50850">
    <property type="entry name" value="MFS"/>
    <property type="match status" value="1"/>
</dbReference>
<dbReference type="PANTHER" id="PTHR23502:SF5">
    <property type="entry name" value="QUINIDINE RESISTANCE PROTEIN 3"/>
    <property type="match status" value="1"/>
</dbReference>
<dbReference type="SUPFAM" id="SSF103473">
    <property type="entry name" value="MFS general substrate transporter"/>
    <property type="match status" value="1"/>
</dbReference>
<evidence type="ECO:0000259" key="7">
    <source>
        <dbReference type="PROSITE" id="PS50850"/>
    </source>
</evidence>
<dbReference type="GO" id="GO:0022857">
    <property type="term" value="F:transmembrane transporter activity"/>
    <property type="evidence" value="ECO:0007669"/>
    <property type="project" value="InterPro"/>
</dbReference>
<reference evidence="8" key="1">
    <citation type="journal article" date="2022" name="IScience">
        <title>Evolution of zygomycete secretomes and the origins of terrestrial fungal ecologies.</title>
        <authorList>
            <person name="Chang Y."/>
            <person name="Wang Y."/>
            <person name="Mondo S."/>
            <person name="Ahrendt S."/>
            <person name="Andreopoulos W."/>
            <person name="Barry K."/>
            <person name="Beard J."/>
            <person name="Benny G.L."/>
            <person name="Blankenship S."/>
            <person name="Bonito G."/>
            <person name="Cuomo C."/>
            <person name="Desiro A."/>
            <person name="Gervers K.A."/>
            <person name="Hundley H."/>
            <person name="Kuo A."/>
            <person name="LaButti K."/>
            <person name="Lang B.F."/>
            <person name="Lipzen A."/>
            <person name="O'Donnell K."/>
            <person name="Pangilinan J."/>
            <person name="Reynolds N."/>
            <person name="Sandor L."/>
            <person name="Smith M.E."/>
            <person name="Tsang A."/>
            <person name="Grigoriev I.V."/>
            <person name="Stajich J.E."/>
            <person name="Spatafora J.W."/>
        </authorList>
    </citation>
    <scope>NUCLEOTIDE SEQUENCE</scope>
    <source>
        <strain evidence="8">RSA 2281</strain>
    </source>
</reference>
<evidence type="ECO:0000256" key="5">
    <source>
        <dbReference type="SAM" id="MobiDB-lite"/>
    </source>
</evidence>
<sequence>MFYNSTLQQKSKRQIFCDMTNRNTNNDLNDKYTLHKEDKPPNVENKPSIPSIQGNTITITESSNVLHVPDGEEELNETSTTRTVTRDNENNKVSQNSAVARKILPLHTNGEEFSRPTKWAIFTIVLLSQILSQSSINGFYPALPAIQKDMNTTATMTNIIVASQSLATGLMSAVWASYADGYGRRLIFIISNAFIVIGNIGSALAINIGMLIGLQLVSSVGLAATYALAVGIINDIFKDHEKGKALSWNAAMNPYSMAIAPLIGGALTDHFGWRSIFWLFVIAYSLLWISIIILLPETNLYARKQLDTDGTEEKEEASQKKKKSIINPYASLKLLKFPNMFMICAYLGLMGFTNNVMGVSFAWTYSTQYHFSSTLIGIFYLAGLAGNTAGTWLGGYMSDRLYMRRVTTAKENNQQVYPEMRLSQPGVLAAAISMTVAYVAYGWSVEKHAHFSIGITSQVFVLFGLTLGTCFLNVYAVQSFPRHGSSAQACMQTVKCILFAIGRLWAIDLQNLVGIGILYTIFGGILLSTCPFVTYIQIKRKKWQTCRPRIGIDPILLLPTATREHSRVVRWRVGFPPGKPTRCWCARDNPLTTIAYLTACFHLHLELEVPHNSNIDPISYVLNKLPKNPPKELHQQEY</sequence>
<dbReference type="Gene3D" id="1.20.1250.20">
    <property type="entry name" value="MFS general substrate transporter like domains"/>
    <property type="match status" value="1"/>
</dbReference>
<feature type="transmembrane region" description="Helical" evidence="6">
    <location>
        <begin position="245"/>
        <end position="264"/>
    </location>
</feature>
<feature type="transmembrane region" description="Helical" evidence="6">
    <location>
        <begin position="276"/>
        <end position="295"/>
    </location>
</feature>
<evidence type="ECO:0000256" key="6">
    <source>
        <dbReference type="SAM" id="Phobius"/>
    </source>
</evidence>
<feature type="domain" description="Major facilitator superfamily (MFS) profile" evidence="7">
    <location>
        <begin position="121"/>
        <end position="541"/>
    </location>
</feature>
<reference evidence="8" key="2">
    <citation type="submission" date="2023-02" db="EMBL/GenBank/DDBJ databases">
        <authorList>
            <consortium name="DOE Joint Genome Institute"/>
            <person name="Mondo S.J."/>
            <person name="Chang Y."/>
            <person name="Wang Y."/>
            <person name="Ahrendt S."/>
            <person name="Andreopoulos W."/>
            <person name="Barry K."/>
            <person name="Beard J."/>
            <person name="Benny G.L."/>
            <person name="Blankenship S."/>
            <person name="Bonito G."/>
            <person name="Cuomo C."/>
            <person name="Desiro A."/>
            <person name="Gervers K.A."/>
            <person name="Hundley H."/>
            <person name="Kuo A."/>
            <person name="LaButti K."/>
            <person name="Lang B.F."/>
            <person name="Lipzen A."/>
            <person name="O'Donnell K."/>
            <person name="Pangilinan J."/>
            <person name="Reynolds N."/>
            <person name="Sandor L."/>
            <person name="Smith M.W."/>
            <person name="Tsang A."/>
            <person name="Grigoriev I.V."/>
            <person name="Stajich J.E."/>
            <person name="Spatafora J.W."/>
        </authorList>
    </citation>
    <scope>NUCLEOTIDE SEQUENCE</scope>
    <source>
        <strain evidence="8">RSA 2281</strain>
    </source>
</reference>
<dbReference type="Pfam" id="PF07690">
    <property type="entry name" value="MFS_1"/>
    <property type="match status" value="1"/>
</dbReference>
<evidence type="ECO:0000256" key="1">
    <source>
        <dbReference type="ARBA" id="ARBA00004141"/>
    </source>
</evidence>
<dbReference type="InterPro" id="IPR020846">
    <property type="entry name" value="MFS_dom"/>
</dbReference>
<dbReference type="PANTHER" id="PTHR23502">
    <property type="entry name" value="MAJOR FACILITATOR SUPERFAMILY"/>
    <property type="match status" value="1"/>
</dbReference>
<feature type="region of interest" description="Disordered" evidence="5">
    <location>
        <begin position="35"/>
        <end position="54"/>
    </location>
</feature>
<evidence type="ECO:0000313" key="9">
    <source>
        <dbReference type="Proteomes" id="UP001209540"/>
    </source>
</evidence>
<name>A0AAD5JQ12_9FUNG</name>
<feature type="transmembrane region" description="Helical" evidence="6">
    <location>
        <begin position="512"/>
        <end position="538"/>
    </location>
</feature>
<feature type="transmembrane region" description="Helical" evidence="6">
    <location>
        <begin position="212"/>
        <end position="233"/>
    </location>
</feature>
<keyword evidence="2 6" id="KW-0812">Transmembrane</keyword>
<accession>A0AAD5JQ12</accession>
<feature type="transmembrane region" description="Helical" evidence="6">
    <location>
        <begin position="489"/>
        <end position="506"/>
    </location>
</feature>
<dbReference type="GO" id="GO:0005886">
    <property type="term" value="C:plasma membrane"/>
    <property type="evidence" value="ECO:0007669"/>
    <property type="project" value="TreeGrafter"/>
</dbReference>
<evidence type="ECO:0000256" key="4">
    <source>
        <dbReference type="ARBA" id="ARBA00023136"/>
    </source>
</evidence>
<organism evidence="8 9">
    <name type="scientific">Phascolomyces articulosus</name>
    <dbReference type="NCBI Taxonomy" id="60185"/>
    <lineage>
        <taxon>Eukaryota</taxon>
        <taxon>Fungi</taxon>
        <taxon>Fungi incertae sedis</taxon>
        <taxon>Mucoromycota</taxon>
        <taxon>Mucoromycotina</taxon>
        <taxon>Mucoromycetes</taxon>
        <taxon>Mucorales</taxon>
        <taxon>Lichtheimiaceae</taxon>
        <taxon>Phascolomyces</taxon>
    </lineage>
</organism>
<protein>
    <submittedName>
        <fullName evidence="8">Major facilitator superfamily domain-containing protein</fullName>
    </submittedName>
</protein>
<evidence type="ECO:0000313" key="8">
    <source>
        <dbReference type="EMBL" id="KAI9248257.1"/>
    </source>
</evidence>
<feature type="transmembrane region" description="Helical" evidence="6">
    <location>
        <begin position="426"/>
        <end position="443"/>
    </location>
</feature>
<evidence type="ECO:0000256" key="3">
    <source>
        <dbReference type="ARBA" id="ARBA00022989"/>
    </source>
</evidence>
<feature type="transmembrane region" description="Helical" evidence="6">
    <location>
        <begin position="159"/>
        <end position="179"/>
    </location>
</feature>
<keyword evidence="3 6" id="KW-1133">Transmembrane helix</keyword>
<feature type="transmembrane region" description="Helical" evidence="6">
    <location>
        <begin position="340"/>
        <end position="363"/>
    </location>
</feature>
<dbReference type="InterPro" id="IPR036259">
    <property type="entry name" value="MFS_trans_sf"/>
</dbReference>
<keyword evidence="4 6" id="KW-0472">Membrane</keyword>